<evidence type="ECO:0000313" key="1">
    <source>
        <dbReference type="EMBL" id="TNX92847.1"/>
    </source>
</evidence>
<dbReference type="EMBL" id="VFBM01000003">
    <property type="protein sequence ID" value="TNX92847.1"/>
    <property type="molecule type" value="Genomic_DNA"/>
</dbReference>
<dbReference type="SUPFAM" id="SSF52540">
    <property type="entry name" value="P-loop containing nucleoside triphosphate hydrolases"/>
    <property type="match status" value="1"/>
</dbReference>
<name>A0A8H2PSJ4_ACIRA</name>
<dbReference type="Gene3D" id="3.40.50.300">
    <property type="entry name" value="P-loop containing nucleotide triphosphate hydrolases"/>
    <property type="match status" value="1"/>
</dbReference>
<evidence type="ECO:0000313" key="2">
    <source>
        <dbReference type="Proteomes" id="UP000314285"/>
    </source>
</evidence>
<reference evidence="1 2" key="1">
    <citation type="submission" date="2019-06" db="EMBL/GenBank/DDBJ databases">
        <title>Genome of Acinetobacter radioresistens APH1, a phenol degrading strain.</title>
        <authorList>
            <person name="Liu Y."/>
        </authorList>
    </citation>
    <scope>NUCLEOTIDE SEQUENCE [LARGE SCALE GENOMIC DNA]</scope>
    <source>
        <strain evidence="1 2">APH1</strain>
    </source>
</reference>
<organism evidence="1 2">
    <name type="scientific">Acinetobacter radioresistens</name>
    <dbReference type="NCBI Taxonomy" id="40216"/>
    <lineage>
        <taxon>Bacteria</taxon>
        <taxon>Pseudomonadati</taxon>
        <taxon>Pseudomonadota</taxon>
        <taxon>Gammaproteobacteria</taxon>
        <taxon>Moraxellales</taxon>
        <taxon>Moraxellaceae</taxon>
        <taxon>Acinetobacter</taxon>
    </lineage>
</organism>
<proteinExistence type="predicted"/>
<keyword evidence="1" id="KW-0067">ATP-binding</keyword>
<gene>
    <name evidence="1" type="ORF">FHY67_04590</name>
</gene>
<dbReference type="GO" id="GO:0005524">
    <property type="term" value="F:ATP binding"/>
    <property type="evidence" value="ECO:0007669"/>
    <property type="project" value="UniProtKB-KW"/>
</dbReference>
<dbReference type="Pfam" id="PF13671">
    <property type="entry name" value="AAA_33"/>
    <property type="match status" value="1"/>
</dbReference>
<sequence>MPENTIIPVLYLMCGLPGSGKTTLARILEKEYGAIRFSPDEWLYDLGLSFYDDQARIKVEQLQWQLALQLLKQGHSVILEYGFWLRTERDHYRAVAKELGVIAKVYYLKASIDELKSRLKKRNQLGIDSIPVVNLANLDQWINRFEEPAQEELS</sequence>
<dbReference type="PRINTS" id="PR01100">
    <property type="entry name" value="SHIKIMTKNASE"/>
</dbReference>
<protein>
    <submittedName>
        <fullName evidence="1">ATP-binding protein</fullName>
    </submittedName>
</protein>
<dbReference type="InterPro" id="IPR027417">
    <property type="entry name" value="P-loop_NTPase"/>
</dbReference>
<comment type="caution">
    <text evidence="1">The sequence shown here is derived from an EMBL/GenBank/DDBJ whole genome shotgun (WGS) entry which is preliminary data.</text>
</comment>
<keyword evidence="1" id="KW-0547">Nucleotide-binding</keyword>
<dbReference type="RefSeq" id="WP_005027385.1">
    <property type="nucleotide sequence ID" value="NZ_CP027365.1"/>
</dbReference>
<dbReference type="Proteomes" id="UP000314285">
    <property type="component" value="Unassembled WGS sequence"/>
</dbReference>
<accession>A0A8H2PSJ4</accession>
<dbReference type="AlphaFoldDB" id="A0A8H2PSJ4"/>